<comment type="caution">
    <text evidence="2">The sequence shown here is derived from an EMBL/GenBank/DDBJ whole genome shotgun (WGS) entry which is preliminary data.</text>
</comment>
<evidence type="ECO:0000313" key="2">
    <source>
        <dbReference type="EMBL" id="MFK2931173.1"/>
    </source>
</evidence>
<evidence type="ECO:0008006" key="4">
    <source>
        <dbReference type="Google" id="ProtNLM"/>
    </source>
</evidence>
<protein>
    <recommendedName>
        <fullName evidence="4">DUF295 domain-containing protein</fullName>
    </recommendedName>
</protein>
<proteinExistence type="predicted"/>
<dbReference type="Proteomes" id="UP001620397">
    <property type="component" value="Unassembled WGS sequence"/>
</dbReference>
<dbReference type="RefSeq" id="WP_404539059.1">
    <property type="nucleotide sequence ID" value="NZ_JADIKL010000004.1"/>
</dbReference>
<keyword evidence="3" id="KW-1185">Reference proteome</keyword>
<dbReference type="EMBL" id="JADIKL010000004">
    <property type="protein sequence ID" value="MFK2931173.1"/>
    <property type="molecule type" value="Genomic_DNA"/>
</dbReference>
<sequence length="113" mass="12083">MAIWRFDGTACDFVLVSGIAKEDAECGYLGRDTVYLVAEEDPDSLFDCLLYLDFGGGSTRRIACDESTFTVAGVEFRRSDYASLRCMPAPFGDGAPSPSMAQMGEASDQGGIA</sequence>
<organism evidence="2 3">
    <name type="scientific">Dyella agri</name>
    <dbReference type="NCBI Taxonomy" id="1926869"/>
    <lineage>
        <taxon>Bacteria</taxon>
        <taxon>Pseudomonadati</taxon>
        <taxon>Pseudomonadota</taxon>
        <taxon>Gammaproteobacteria</taxon>
        <taxon>Lysobacterales</taxon>
        <taxon>Rhodanobacteraceae</taxon>
        <taxon>Dyella</taxon>
    </lineage>
</organism>
<gene>
    <name evidence="2" type="ORF">ISP14_10245</name>
</gene>
<evidence type="ECO:0000313" key="3">
    <source>
        <dbReference type="Proteomes" id="UP001620397"/>
    </source>
</evidence>
<accession>A0ABW8KJA5</accession>
<evidence type="ECO:0000256" key="1">
    <source>
        <dbReference type="SAM" id="MobiDB-lite"/>
    </source>
</evidence>
<reference evidence="2 3" key="1">
    <citation type="submission" date="2020-10" db="EMBL/GenBank/DDBJ databases">
        <title>Phylogeny of dyella-like bacteria.</title>
        <authorList>
            <person name="Fu J."/>
        </authorList>
    </citation>
    <scope>NUCLEOTIDE SEQUENCE [LARGE SCALE GENOMIC DNA]</scope>
    <source>
        <strain evidence="2 3">DKC-1</strain>
    </source>
</reference>
<feature type="region of interest" description="Disordered" evidence="1">
    <location>
        <begin position="92"/>
        <end position="113"/>
    </location>
</feature>
<name>A0ABW8KJA5_9GAMM</name>